<dbReference type="AlphaFoldDB" id="A0A060I3B8"/>
<dbReference type="OrthoDB" id="7245925at2"/>
<gene>
    <name evidence="2" type="ORF">IE4771_CH01261</name>
</gene>
<dbReference type="EMBL" id="CP006986">
    <property type="protein sequence ID" value="AIC26410.1"/>
    <property type="molecule type" value="Genomic_DNA"/>
</dbReference>
<dbReference type="GO" id="GO:0016853">
    <property type="term" value="F:isomerase activity"/>
    <property type="evidence" value="ECO:0007669"/>
    <property type="project" value="UniProtKB-KW"/>
</dbReference>
<accession>A0A060I3B8</accession>
<dbReference type="Gene3D" id="3.20.20.150">
    <property type="entry name" value="Divalent-metal-dependent TIM barrel enzymes"/>
    <property type="match status" value="1"/>
</dbReference>
<dbReference type="InterPro" id="IPR036237">
    <property type="entry name" value="Xyl_isomerase-like_sf"/>
</dbReference>
<organism evidence="2 3">
    <name type="scientific">Rhizobium etli bv. mimosae str. IE4771</name>
    <dbReference type="NCBI Taxonomy" id="1432050"/>
    <lineage>
        <taxon>Bacteria</taxon>
        <taxon>Pseudomonadati</taxon>
        <taxon>Pseudomonadota</taxon>
        <taxon>Alphaproteobacteria</taxon>
        <taxon>Hyphomicrobiales</taxon>
        <taxon>Rhizobiaceae</taxon>
        <taxon>Rhizobium/Agrobacterium group</taxon>
        <taxon>Rhizobium</taxon>
    </lineage>
</organism>
<dbReference type="PANTHER" id="PTHR12110:SF53">
    <property type="entry name" value="BLR5974 PROTEIN"/>
    <property type="match status" value="1"/>
</dbReference>
<dbReference type="KEGG" id="rei:IE4771_CH01261"/>
<dbReference type="InterPro" id="IPR050312">
    <property type="entry name" value="IolE/XylAMocC-like"/>
</dbReference>
<dbReference type="PANTHER" id="PTHR12110">
    <property type="entry name" value="HYDROXYPYRUVATE ISOMERASE"/>
    <property type="match status" value="1"/>
</dbReference>
<proteinExistence type="predicted"/>
<name>A0A060I3B8_RHIET</name>
<dbReference type="SUPFAM" id="SSF51658">
    <property type="entry name" value="Xylose isomerase-like"/>
    <property type="match status" value="1"/>
</dbReference>
<feature type="domain" description="Xylose isomerase-like TIM barrel" evidence="1">
    <location>
        <begin position="44"/>
        <end position="264"/>
    </location>
</feature>
<evidence type="ECO:0000313" key="2">
    <source>
        <dbReference type="EMBL" id="AIC26410.1"/>
    </source>
</evidence>
<evidence type="ECO:0000259" key="1">
    <source>
        <dbReference type="Pfam" id="PF01261"/>
    </source>
</evidence>
<reference evidence="2 3" key="1">
    <citation type="submission" date="2013-12" db="EMBL/GenBank/DDBJ databases">
        <title>Complete genome sequence of Rhizobium etli bv. mimosae IE4771.</title>
        <authorList>
            <person name="Bustos P."/>
            <person name="Santamaria R.I."/>
            <person name="Lozano L."/>
            <person name="Ormeno-Orrillo E."/>
            <person name="Rogel M.A."/>
            <person name="Romero D."/>
            <person name="Cevallos M.A."/>
            <person name="Martinez-Romero E."/>
            <person name="Gonzalez V."/>
        </authorList>
    </citation>
    <scope>NUCLEOTIDE SEQUENCE [LARGE SCALE GENOMIC DNA]</scope>
    <source>
        <strain evidence="2 3">IE4771</strain>
    </source>
</reference>
<dbReference type="Proteomes" id="UP000027180">
    <property type="component" value="Chromosome"/>
</dbReference>
<sequence>MSSLPVVGAAMTLDELEVHRGWLFEKSRDLELQSFVDAEILNGDWTPLAARARRLLDGHSGRLGIHGPFWGFTIASEDPDIRAVVVRRLLQGLEVCAAIGATQMVIHSPYTSWSYNNLDNNEGAREAFVERVHLTLRDAVRRAEEIGCTMVIENIEDKDPHIRVALAESFNSPGVAVSIDTGHAHYAHGYTGAPPVDYYVKAAGNRLQHVHLQDADGYADRHWSLGEGSIHWRAVFAALAELNSNPRLIIEIKDKSKIPASAAYLASIGVAE</sequence>
<dbReference type="RefSeq" id="WP_038687675.1">
    <property type="nucleotide sequence ID" value="NZ_CP006986.1"/>
</dbReference>
<dbReference type="Pfam" id="PF01261">
    <property type="entry name" value="AP_endonuc_2"/>
    <property type="match status" value="1"/>
</dbReference>
<dbReference type="HOGENOM" id="CLU_050006_7_1_5"/>
<evidence type="ECO:0000313" key="3">
    <source>
        <dbReference type="Proteomes" id="UP000027180"/>
    </source>
</evidence>
<keyword evidence="2" id="KW-0413">Isomerase</keyword>
<dbReference type="InterPro" id="IPR013022">
    <property type="entry name" value="Xyl_isomerase-like_TIM-brl"/>
</dbReference>
<protein>
    <submittedName>
        <fullName evidence="2">Xylose isomerase domain-containing protein</fullName>
    </submittedName>
</protein>